<proteinExistence type="predicted"/>
<feature type="compositionally biased region" description="Basic and acidic residues" evidence="1">
    <location>
        <begin position="1"/>
        <end position="16"/>
    </location>
</feature>
<dbReference type="AlphaFoldDB" id="F0X2G4"/>
<name>F0X2G4_9STRA</name>
<accession>F0X2G4</accession>
<dbReference type="HOGENOM" id="CLU_3385784_0_0_1"/>
<dbReference type="EMBL" id="FR824848">
    <property type="protein sequence ID" value="CCA28060.1"/>
    <property type="molecule type" value="Genomic_DNA"/>
</dbReference>
<gene>
    <name evidence="2" type="primary">AlNc14C1040G12738</name>
    <name evidence="2" type="ORF">ALNC14_142040</name>
</gene>
<reference evidence="2" key="2">
    <citation type="submission" date="2011-02" db="EMBL/GenBank/DDBJ databases">
        <authorList>
            <person name="MacLean D."/>
        </authorList>
    </citation>
    <scope>NUCLEOTIDE SEQUENCE</scope>
</reference>
<evidence type="ECO:0000313" key="2">
    <source>
        <dbReference type="EMBL" id="CCA28060.1"/>
    </source>
</evidence>
<organism evidence="2">
    <name type="scientific">Albugo laibachii Nc14</name>
    <dbReference type="NCBI Taxonomy" id="890382"/>
    <lineage>
        <taxon>Eukaryota</taxon>
        <taxon>Sar</taxon>
        <taxon>Stramenopiles</taxon>
        <taxon>Oomycota</taxon>
        <taxon>Peronosporomycetes</taxon>
        <taxon>Albuginales</taxon>
        <taxon>Albuginaceae</taxon>
        <taxon>Albugo</taxon>
    </lineage>
</organism>
<reference evidence="2" key="1">
    <citation type="journal article" date="2011" name="PLoS Biol.">
        <title>Gene gain and loss during evolution of obligate parasitism in the white rust pathogen of Arabidopsis thaliana.</title>
        <authorList>
            <person name="Kemen E."/>
            <person name="Gardiner A."/>
            <person name="Schultz-Larsen T."/>
            <person name="Kemen A.C."/>
            <person name="Balmuth A.L."/>
            <person name="Robert-Seilaniantz A."/>
            <person name="Bailey K."/>
            <person name="Holub E."/>
            <person name="Studholme D.J."/>
            <person name="Maclean D."/>
            <person name="Jones J.D."/>
        </authorList>
    </citation>
    <scope>NUCLEOTIDE SEQUENCE</scope>
</reference>
<protein>
    <submittedName>
        <fullName evidence="2">AlNc14C1040G12738 protein</fullName>
    </submittedName>
</protein>
<feature type="region of interest" description="Disordered" evidence="1">
    <location>
        <begin position="1"/>
        <end position="33"/>
    </location>
</feature>
<evidence type="ECO:0000256" key="1">
    <source>
        <dbReference type="SAM" id="MobiDB-lite"/>
    </source>
</evidence>
<sequence>MQKDELSELEASDKPIKVNVHQSGAFKASKESK</sequence>